<accession>A0A2U1M3U8</accession>
<dbReference type="EMBL" id="PKPP01006618">
    <property type="protein sequence ID" value="PWA55936.1"/>
    <property type="molecule type" value="Genomic_DNA"/>
</dbReference>
<protein>
    <submittedName>
        <fullName evidence="2">DNA helicase, ATP-dependent, RecQ type</fullName>
    </submittedName>
</protein>
<proteinExistence type="predicted"/>
<evidence type="ECO:0000256" key="1">
    <source>
        <dbReference type="SAM" id="MobiDB-lite"/>
    </source>
</evidence>
<keyword evidence="2" id="KW-0067">ATP-binding</keyword>
<name>A0A2U1M3U8_ARTAN</name>
<keyword evidence="3" id="KW-1185">Reference proteome</keyword>
<sequence>MNQVFYWLSLFETLNSSVVNNKKENLDMHFSGMEETLDSLILRTSFIQMWKKVVDRIKEKNSDWSTLLTNEAKAKLTEHGDITEGGKPKISRVSEPRLETIARKLELFFLGFIRQSKIMTEQVIDKLHRGVTTMKKGKRLKGTKYSRKDRSAMTECRNNITGEFKQPFTPAASNGVAPCVGISLPPELCVECSHDFKASASHLQIMKDELISISNELLDDATELNLNEIEKLRKDRLQLNKQVNQLEKYLRSVSMDDEGCKSKFSSYAVLSSRPYKYGRGCLGIIHSVPTKEIINATMSGKDVFVLMPTGGGKSLTYQFMLLCIGLQKFLHGTAQCPVKKYKYELTTSGWVGNKNFTLSKDRLQKLELLHFSLTKTPAVAANNSQTPPATRGLSTSLSTYFGLIKRVITVQKLDWTGQDRIGPKTELGKNHRPRPDRMWSVRSVCRSGPIRQDFGKFFRFFGRSGPDRTEDRINEKSQTETGLLVLRSVLSVGPVQTVGMLTLSLNHTKFGLKIGIETSRATREKLGIGSVKSSNESSLNKPEPELEPKFGLI</sequence>
<keyword evidence="2" id="KW-0547">Nucleotide-binding</keyword>
<gene>
    <name evidence="2" type="ORF">CTI12_AA397500</name>
</gene>
<dbReference type="Gene3D" id="3.40.50.300">
    <property type="entry name" value="P-loop containing nucleotide triphosphate hydrolases"/>
    <property type="match status" value="1"/>
</dbReference>
<dbReference type="Proteomes" id="UP000245207">
    <property type="component" value="Unassembled WGS sequence"/>
</dbReference>
<keyword evidence="2" id="KW-0347">Helicase</keyword>
<keyword evidence="2" id="KW-0378">Hydrolase</keyword>
<feature type="region of interest" description="Disordered" evidence="1">
    <location>
        <begin position="527"/>
        <end position="553"/>
    </location>
</feature>
<dbReference type="GO" id="GO:0004386">
    <property type="term" value="F:helicase activity"/>
    <property type="evidence" value="ECO:0007669"/>
    <property type="project" value="UniProtKB-KW"/>
</dbReference>
<dbReference type="STRING" id="35608.A0A2U1M3U8"/>
<evidence type="ECO:0000313" key="2">
    <source>
        <dbReference type="EMBL" id="PWA55936.1"/>
    </source>
</evidence>
<evidence type="ECO:0000313" key="3">
    <source>
        <dbReference type="Proteomes" id="UP000245207"/>
    </source>
</evidence>
<comment type="caution">
    <text evidence="2">The sequence shown here is derived from an EMBL/GenBank/DDBJ whole genome shotgun (WGS) entry which is preliminary data.</text>
</comment>
<feature type="compositionally biased region" description="Basic and acidic residues" evidence="1">
    <location>
        <begin position="542"/>
        <end position="553"/>
    </location>
</feature>
<organism evidence="2 3">
    <name type="scientific">Artemisia annua</name>
    <name type="common">Sweet wormwood</name>
    <dbReference type="NCBI Taxonomy" id="35608"/>
    <lineage>
        <taxon>Eukaryota</taxon>
        <taxon>Viridiplantae</taxon>
        <taxon>Streptophyta</taxon>
        <taxon>Embryophyta</taxon>
        <taxon>Tracheophyta</taxon>
        <taxon>Spermatophyta</taxon>
        <taxon>Magnoliopsida</taxon>
        <taxon>eudicotyledons</taxon>
        <taxon>Gunneridae</taxon>
        <taxon>Pentapetalae</taxon>
        <taxon>asterids</taxon>
        <taxon>campanulids</taxon>
        <taxon>Asterales</taxon>
        <taxon>Asteraceae</taxon>
        <taxon>Asteroideae</taxon>
        <taxon>Anthemideae</taxon>
        <taxon>Artemisiinae</taxon>
        <taxon>Artemisia</taxon>
    </lineage>
</organism>
<dbReference type="InterPro" id="IPR027417">
    <property type="entry name" value="P-loop_NTPase"/>
</dbReference>
<dbReference type="AlphaFoldDB" id="A0A2U1M3U8"/>
<dbReference type="SUPFAM" id="SSF52540">
    <property type="entry name" value="P-loop containing nucleoside triphosphate hydrolases"/>
    <property type="match status" value="1"/>
</dbReference>
<dbReference type="OrthoDB" id="1926317at2759"/>
<feature type="compositionally biased region" description="Polar residues" evidence="1">
    <location>
        <begin position="531"/>
        <end position="540"/>
    </location>
</feature>
<reference evidence="2 3" key="1">
    <citation type="journal article" date="2018" name="Mol. Plant">
        <title>The genome of Artemisia annua provides insight into the evolution of Asteraceae family and artemisinin biosynthesis.</title>
        <authorList>
            <person name="Shen Q."/>
            <person name="Zhang L."/>
            <person name="Liao Z."/>
            <person name="Wang S."/>
            <person name="Yan T."/>
            <person name="Shi P."/>
            <person name="Liu M."/>
            <person name="Fu X."/>
            <person name="Pan Q."/>
            <person name="Wang Y."/>
            <person name="Lv Z."/>
            <person name="Lu X."/>
            <person name="Zhang F."/>
            <person name="Jiang W."/>
            <person name="Ma Y."/>
            <person name="Chen M."/>
            <person name="Hao X."/>
            <person name="Li L."/>
            <person name="Tang Y."/>
            <person name="Lv G."/>
            <person name="Zhou Y."/>
            <person name="Sun X."/>
            <person name="Brodelius P.E."/>
            <person name="Rose J.K.C."/>
            <person name="Tang K."/>
        </authorList>
    </citation>
    <scope>NUCLEOTIDE SEQUENCE [LARGE SCALE GENOMIC DNA]</scope>
    <source>
        <strain evidence="3">cv. Huhao1</strain>
        <tissue evidence="2">Leaf</tissue>
    </source>
</reference>